<dbReference type="EMBL" id="WOTH01000073">
    <property type="protein sequence ID" value="NHO55385.1"/>
    <property type="molecule type" value="Genomic_DNA"/>
</dbReference>
<comment type="caution">
    <text evidence="1">The sequence shown here is derived from an EMBL/GenBank/DDBJ whole genome shotgun (WGS) entry which is preliminary data.</text>
</comment>
<dbReference type="Proteomes" id="UP000597459">
    <property type="component" value="Unassembled WGS sequence"/>
</dbReference>
<dbReference type="AlphaFoldDB" id="A0A967B7L6"/>
<evidence type="ECO:0000313" key="1">
    <source>
        <dbReference type="EMBL" id="NHO55385.1"/>
    </source>
</evidence>
<organism evidence="1 2">
    <name type="scientific">Acetobacter estunensis</name>
    <dbReference type="NCBI Taxonomy" id="104097"/>
    <lineage>
        <taxon>Bacteria</taxon>
        <taxon>Pseudomonadati</taxon>
        <taxon>Pseudomonadota</taxon>
        <taxon>Alphaproteobacteria</taxon>
        <taxon>Acetobacterales</taxon>
        <taxon>Acetobacteraceae</taxon>
        <taxon>Acetobacter</taxon>
    </lineage>
</organism>
<evidence type="ECO:0000313" key="2">
    <source>
        <dbReference type="Proteomes" id="UP000597459"/>
    </source>
</evidence>
<gene>
    <name evidence="1" type="ORF">GOB87_15840</name>
</gene>
<sequence length="253" mass="28853">MKVLAPCFECTFSSNPRFESQLVDYFDDGVAFVTCSVGHKFAVIVQAQKFEILLNSGGAALLEGFTLEACASFSAALERFYEFFIRSSARSREISTDLFDEMFKTMAQQSERQFGAFLMLYLLEFNAPYKENPKIRTFRNKVIHKGEIPKNDEATEFCSWVYDEINKVYQSMLDKGDNFYLQEATMEMVVSRRKNIPNGMRVATVGEAGVFPLCNKDQKASFSEALEAFRKSREMLRGTVIDPFPMGRHGHSE</sequence>
<accession>A0A967B7L6</accession>
<name>A0A967B7L6_9PROT</name>
<protein>
    <submittedName>
        <fullName evidence="1">Uncharacterized protein</fullName>
    </submittedName>
</protein>
<dbReference type="RefSeq" id="WP_166319036.1">
    <property type="nucleotide sequence ID" value="NZ_WOTH01000073.1"/>
</dbReference>
<keyword evidence="2" id="KW-1185">Reference proteome</keyword>
<reference evidence="1" key="1">
    <citation type="submission" date="2019-11" db="EMBL/GenBank/DDBJ databases">
        <title>Description of new Acetobacter species.</title>
        <authorList>
            <person name="Cleenwerck I."/>
            <person name="Sombolestani A.S."/>
        </authorList>
    </citation>
    <scope>NUCLEOTIDE SEQUENCE</scope>
    <source>
        <strain evidence="1">LMG 1626</strain>
    </source>
</reference>
<proteinExistence type="predicted"/>